<gene>
    <name evidence="6" type="ordered locus">AM1_2261</name>
</gene>
<evidence type="ECO:0000256" key="1">
    <source>
        <dbReference type="ARBA" id="ARBA00004370"/>
    </source>
</evidence>
<keyword evidence="4 5" id="KW-0472">Membrane</keyword>
<feature type="transmembrane region" description="Helical" evidence="5">
    <location>
        <begin position="6"/>
        <end position="26"/>
    </location>
</feature>
<dbReference type="STRING" id="329726.AM1_2261"/>
<keyword evidence="3 5" id="KW-1133">Transmembrane helix</keyword>
<dbReference type="eggNOG" id="COG5331">
    <property type="taxonomic scope" value="Bacteria"/>
</dbReference>
<evidence type="ECO:0008006" key="8">
    <source>
        <dbReference type="Google" id="ProtNLM"/>
    </source>
</evidence>
<dbReference type="EMBL" id="CP000828">
    <property type="protein sequence ID" value="ABW27274.1"/>
    <property type="molecule type" value="Genomic_DNA"/>
</dbReference>
<protein>
    <recommendedName>
        <fullName evidence="8">MAPEG family protein</fullName>
    </recommendedName>
</protein>
<dbReference type="InterPro" id="IPR001129">
    <property type="entry name" value="Membr-assoc_MAPEG"/>
</dbReference>
<evidence type="ECO:0000256" key="5">
    <source>
        <dbReference type="SAM" id="Phobius"/>
    </source>
</evidence>
<comment type="subcellular location">
    <subcellularLocation>
        <location evidence="1">Membrane</location>
    </subcellularLocation>
</comment>
<name>B0C115_ACAM1</name>
<proteinExistence type="predicted"/>
<evidence type="ECO:0000256" key="3">
    <source>
        <dbReference type="ARBA" id="ARBA00022989"/>
    </source>
</evidence>
<dbReference type="KEGG" id="amr:AM1_2261"/>
<dbReference type="Pfam" id="PF01124">
    <property type="entry name" value="MAPEG"/>
    <property type="match status" value="1"/>
</dbReference>
<keyword evidence="2 5" id="KW-0812">Transmembrane</keyword>
<dbReference type="OrthoDB" id="328594at2"/>
<dbReference type="Gene3D" id="1.20.120.550">
    <property type="entry name" value="Membrane associated eicosanoid/glutathione metabolism-like domain"/>
    <property type="match status" value="1"/>
</dbReference>
<evidence type="ECO:0000256" key="4">
    <source>
        <dbReference type="ARBA" id="ARBA00023136"/>
    </source>
</evidence>
<dbReference type="GO" id="GO:0016020">
    <property type="term" value="C:membrane"/>
    <property type="evidence" value="ECO:0007669"/>
    <property type="project" value="UniProtKB-SubCell"/>
</dbReference>
<evidence type="ECO:0000313" key="6">
    <source>
        <dbReference type="EMBL" id="ABW27274.1"/>
    </source>
</evidence>
<accession>B0C115</accession>
<evidence type="ECO:0000313" key="7">
    <source>
        <dbReference type="Proteomes" id="UP000000268"/>
    </source>
</evidence>
<dbReference type="SUPFAM" id="SSF161084">
    <property type="entry name" value="MAPEG domain-like"/>
    <property type="match status" value="1"/>
</dbReference>
<dbReference type="InterPro" id="IPR023352">
    <property type="entry name" value="MAPEG-like_dom_sf"/>
</dbReference>
<dbReference type="AlphaFoldDB" id="B0C115"/>
<reference evidence="6 7" key="1">
    <citation type="journal article" date="2008" name="Proc. Natl. Acad. Sci. U.S.A.">
        <title>Niche adaptation and genome expansion in the chlorophyll d-producing cyanobacterium Acaryochloris marina.</title>
        <authorList>
            <person name="Swingley W.D."/>
            <person name="Chen M."/>
            <person name="Cheung P.C."/>
            <person name="Conrad A.L."/>
            <person name="Dejesa L.C."/>
            <person name="Hao J."/>
            <person name="Honchak B.M."/>
            <person name="Karbach L.E."/>
            <person name="Kurdoglu A."/>
            <person name="Lahiri S."/>
            <person name="Mastrian S.D."/>
            <person name="Miyashita H."/>
            <person name="Page L."/>
            <person name="Ramakrishna P."/>
            <person name="Satoh S."/>
            <person name="Sattley W.M."/>
            <person name="Shimada Y."/>
            <person name="Taylor H.L."/>
            <person name="Tomo T."/>
            <person name="Tsuchiya T."/>
            <person name="Wang Z.T."/>
            <person name="Raymond J."/>
            <person name="Mimuro M."/>
            <person name="Blankenship R.E."/>
            <person name="Touchman J.W."/>
        </authorList>
    </citation>
    <scope>NUCLEOTIDE SEQUENCE [LARGE SCALE GENOMIC DNA]</scope>
    <source>
        <strain evidence="7">MBIC 11017</strain>
    </source>
</reference>
<dbReference type="Proteomes" id="UP000000268">
    <property type="component" value="Chromosome"/>
</dbReference>
<dbReference type="HOGENOM" id="CLU_129387_1_0_3"/>
<dbReference type="RefSeq" id="WP_012162750.1">
    <property type="nucleotide sequence ID" value="NC_009925.1"/>
</dbReference>
<organism evidence="6 7">
    <name type="scientific">Acaryochloris marina (strain MBIC 11017)</name>
    <dbReference type="NCBI Taxonomy" id="329726"/>
    <lineage>
        <taxon>Bacteria</taxon>
        <taxon>Bacillati</taxon>
        <taxon>Cyanobacteriota</taxon>
        <taxon>Cyanophyceae</taxon>
        <taxon>Acaryochloridales</taxon>
        <taxon>Acaryochloridaceae</taxon>
        <taxon>Acaryochloris</taxon>
    </lineage>
</organism>
<feature type="transmembrane region" description="Helical" evidence="5">
    <location>
        <begin position="87"/>
        <end position="105"/>
    </location>
</feature>
<keyword evidence="7" id="KW-1185">Reference proteome</keyword>
<evidence type="ECO:0000256" key="2">
    <source>
        <dbReference type="ARBA" id="ARBA00022692"/>
    </source>
</evidence>
<sequence length="142" mass="16592">MNQQAIFAPIFVMFLLTLTVWIYMYAHRIPFIIKNNFPPEKMRPLEFARISPPSVSNPSDNLKNLFELPVLFYALGNYLFMTSQVDGFYVFLAWIFAGFRILHSLVHCTINRILLRFYLYLTAAVALWLMVLRAGWQYLGSA</sequence>
<feature type="transmembrane region" description="Helical" evidence="5">
    <location>
        <begin position="117"/>
        <end position="136"/>
    </location>
</feature>